<gene>
    <name evidence="1" type="ORF">Mgra_00009441</name>
</gene>
<reference evidence="1" key="1">
    <citation type="journal article" date="2020" name="Ecol. Evol.">
        <title>Genome structure and content of the rice root-knot nematode (Meloidogyne graminicola).</title>
        <authorList>
            <person name="Phan N.T."/>
            <person name="Danchin E.G.J."/>
            <person name="Klopp C."/>
            <person name="Perfus-Barbeoch L."/>
            <person name="Kozlowski D.K."/>
            <person name="Koutsovoulos G.D."/>
            <person name="Lopez-Roques C."/>
            <person name="Bouchez O."/>
            <person name="Zahm M."/>
            <person name="Besnard G."/>
            <person name="Bellafiore S."/>
        </authorList>
    </citation>
    <scope>NUCLEOTIDE SEQUENCE</scope>
    <source>
        <strain evidence="1">VN-18</strain>
    </source>
</reference>
<protein>
    <submittedName>
        <fullName evidence="1">Uncharacterized protein</fullName>
    </submittedName>
</protein>
<keyword evidence="2" id="KW-1185">Reference proteome</keyword>
<dbReference type="EMBL" id="JABEBT010000157">
    <property type="protein sequence ID" value="KAF7627266.1"/>
    <property type="molecule type" value="Genomic_DNA"/>
</dbReference>
<dbReference type="Proteomes" id="UP000605970">
    <property type="component" value="Unassembled WGS sequence"/>
</dbReference>
<proteinExistence type="predicted"/>
<evidence type="ECO:0000313" key="2">
    <source>
        <dbReference type="Proteomes" id="UP000605970"/>
    </source>
</evidence>
<organism evidence="1 2">
    <name type="scientific">Meloidogyne graminicola</name>
    <dbReference type="NCBI Taxonomy" id="189291"/>
    <lineage>
        <taxon>Eukaryota</taxon>
        <taxon>Metazoa</taxon>
        <taxon>Ecdysozoa</taxon>
        <taxon>Nematoda</taxon>
        <taxon>Chromadorea</taxon>
        <taxon>Rhabditida</taxon>
        <taxon>Tylenchina</taxon>
        <taxon>Tylenchomorpha</taxon>
        <taxon>Tylenchoidea</taxon>
        <taxon>Meloidogynidae</taxon>
        <taxon>Meloidogyninae</taxon>
        <taxon>Meloidogyne</taxon>
    </lineage>
</organism>
<name>A0A8S9ZBB9_9BILA</name>
<comment type="caution">
    <text evidence="1">The sequence shown here is derived from an EMBL/GenBank/DDBJ whole genome shotgun (WGS) entry which is preliminary data.</text>
</comment>
<accession>A0A8S9ZBB9</accession>
<evidence type="ECO:0000313" key="1">
    <source>
        <dbReference type="EMBL" id="KAF7627266.1"/>
    </source>
</evidence>
<dbReference type="AlphaFoldDB" id="A0A8S9ZBB9"/>
<feature type="non-terminal residue" evidence="1">
    <location>
        <position position="1"/>
    </location>
</feature>
<feature type="non-terminal residue" evidence="1">
    <location>
        <position position="126"/>
    </location>
</feature>
<sequence>KEKDYNNKLKALSINKNIFNKEKEIKNFDLFVKSTLSKQRFIFTFINEIETRKKELFNLLEHLNIYNSLDNEDFVFVKEETQLKEELTSLVSFGPNPQEIQNNYYTSIIKETKIGGNQLRGSSGQA</sequence>